<protein>
    <submittedName>
        <fullName evidence="1">Uncharacterized protein</fullName>
    </submittedName>
</protein>
<comment type="caution">
    <text evidence="1">The sequence shown here is derived from an EMBL/GenBank/DDBJ whole genome shotgun (WGS) entry which is preliminary data.</text>
</comment>
<proteinExistence type="predicted"/>
<dbReference type="AlphaFoldDB" id="X1RZ16"/>
<evidence type="ECO:0000313" key="1">
    <source>
        <dbReference type="EMBL" id="GAI85898.1"/>
    </source>
</evidence>
<name>X1RZ16_9ZZZZ</name>
<feature type="non-terminal residue" evidence="1">
    <location>
        <position position="1"/>
    </location>
</feature>
<dbReference type="EMBL" id="BARW01007230">
    <property type="protein sequence ID" value="GAI85898.1"/>
    <property type="molecule type" value="Genomic_DNA"/>
</dbReference>
<organism evidence="1">
    <name type="scientific">marine sediment metagenome</name>
    <dbReference type="NCBI Taxonomy" id="412755"/>
    <lineage>
        <taxon>unclassified sequences</taxon>
        <taxon>metagenomes</taxon>
        <taxon>ecological metagenomes</taxon>
    </lineage>
</organism>
<gene>
    <name evidence="1" type="ORF">S12H4_15100</name>
</gene>
<accession>X1RZ16</accession>
<reference evidence="1" key="1">
    <citation type="journal article" date="2014" name="Front. Microbiol.">
        <title>High frequency of phylogenetically diverse reductive dehalogenase-homologous genes in deep subseafloor sedimentary metagenomes.</title>
        <authorList>
            <person name="Kawai M."/>
            <person name="Futagami T."/>
            <person name="Toyoda A."/>
            <person name="Takaki Y."/>
            <person name="Nishi S."/>
            <person name="Hori S."/>
            <person name="Arai W."/>
            <person name="Tsubouchi T."/>
            <person name="Morono Y."/>
            <person name="Uchiyama I."/>
            <person name="Ito T."/>
            <person name="Fujiyama A."/>
            <person name="Inagaki F."/>
            <person name="Takami H."/>
        </authorList>
    </citation>
    <scope>NUCLEOTIDE SEQUENCE</scope>
    <source>
        <strain evidence="1">Expedition CK06-06</strain>
    </source>
</reference>
<sequence>IIRQSCWLITQKEKKETVERLDGLKSRRITTETQINEAPNMEDGDEVFVNFTDLESRRNWKHEEKKLHLELDIKRALENVRLSDREKLTFEKAMEGYESWEMGMNLSQSNIRNALWDARFKIRKYIDSPRQKFDPISIKKLKEDNPKLSLADLALQFNCHKHTIQKVLRD</sequence>